<dbReference type="CDD" id="cd07989">
    <property type="entry name" value="LPLAT_AGPAT-like"/>
    <property type="match status" value="1"/>
</dbReference>
<organism evidence="6 7">
    <name type="scientific">Rhodovastum atsumiense</name>
    <dbReference type="NCBI Taxonomy" id="504468"/>
    <lineage>
        <taxon>Bacteria</taxon>
        <taxon>Pseudomonadati</taxon>
        <taxon>Pseudomonadota</taxon>
        <taxon>Alphaproteobacteria</taxon>
        <taxon>Acetobacterales</taxon>
        <taxon>Acetobacteraceae</taxon>
        <taxon>Rhodovastum</taxon>
    </lineage>
</organism>
<dbReference type="OrthoDB" id="5290997at2"/>
<dbReference type="GO" id="GO:0006654">
    <property type="term" value="P:phosphatidic acid biosynthetic process"/>
    <property type="evidence" value="ECO:0007669"/>
    <property type="project" value="TreeGrafter"/>
</dbReference>
<keyword evidence="4" id="KW-1133">Transmembrane helix</keyword>
<dbReference type="Pfam" id="PF01553">
    <property type="entry name" value="Acyltransferase"/>
    <property type="match status" value="1"/>
</dbReference>
<dbReference type="InterPro" id="IPR002123">
    <property type="entry name" value="Plipid/glycerol_acylTrfase"/>
</dbReference>
<dbReference type="SMART" id="SM00563">
    <property type="entry name" value="PlsC"/>
    <property type="match status" value="1"/>
</dbReference>
<evidence type="ECO:0000256" key="1">
    <source>
        <dbReference type="ARBA" id="ARBA00005189"/>
    </source>
</evidence>
<proteinExistence type="predicted"/>
<evidence type="ECO:0000259" key="5">
    <source>
        <dbReference type="SMART" id="SM00563"/>
    </source>
</evidence>
<sequence length="261" mass="28435">MILLRSLVFNIWFYGLTTVICLWYGLFGRDPGRARDAARLWARLVLGGLRRICGIDWEVSGREHLASGPVVIAPMHQSAFDAIVWVLLVPEFVYVLKRELTLIPLFGALLLRAGMIPVDRRAGATALRDVMRRAERATAAGQRIVIFPEGTRVAPGVRAKLQPGVAAVAARTGLPVIPVVTDSGHYWGRRAFLKRPGTIRLAIMPPLPAGLPREAVMTRLSDAYATGYAELRGGTPVDKFGNGGKPVDNSVGFAGSFRIKN</sequence>
<accession>A0A5M6IZK5</accession>
<dbReference type="Proteomes" id="UP000325255">
    <property type="component" value="Unassembled WGS sequence"/>
</dbReference>
<reference evidence="6 7" key="1">
    <citation type="submission" date="2019-09" db="EMBL/GenBank/DDBJ databases">
        <title>Genome sequence of Rhodovastum atsumiense, a diverse member of the Acetobacteraceae family of non-sulfur purple photosynthetic bacteria.</title>
        <authorList>
            <person name="Meyer T."/>
            <person name="Kyndt J."/>
        </authorList>
    </citation>
    <scope>NUCLEOTIDE SEQUENCE [LARGE SCALE GENOMIC DNA]</scope>
    <source>
        <strain evidence="6 7">DSM 21279</strain>
    </source>
</reference>
<gene>
    <name evidence="6" type="ORF">F1189_06140</name>
</gene>
<name>A0A5M6IZK5_9PROT</name>
<keyword evidence="3 6" id="KW-0012">Acyltransferase</keyword>
<dbReference type="EMBL" id="VWPK01000007">
    <property type="protein sequence ID" value="KAA5613267.1"/>
    <property type="molecule type" value="Genomic_DNA"/>
</dbReference>
<comment type="pathway">
    <text evidence="1">Lipid metabolism.</text>
</comment>
<dbReference type="SUPFAM" id="SSF69593">
    <property type="entry name" value="Glycerol-3-phosphate (1)-acyltransferase"/>
    <property type="match status" value="1"/>
</dbReference>
<dbReference type="RefSeq" id="WP_150039775.1">
    <property type="nucleotide sequence ID" value="NZ_OW485601.1"/>
</dbReference>
<evidence type="ECO:0000256" key="4">
    <source>
        <dbReference type="SAM" id="Phobius"/>
    </source>
</evidence>
<keyword evidence="4" id="KW-0472">Membrane</keyword>
<dbReference type="GO" id="GO:0003841">
    <property type="term" value="F:1-acylglycerol-3-phosphate O-acyltransferase activity"/>
    <property type="evidence" value="ECO:0007669"/>
    <property type="project" value="TreeGrafter"/>
</dbReference>
<evidence type="ECO:0000313" key="6">
    <source>
        <dbReference type="EMBL" id="KAA5613267.1"/>
    </source>
</evidence>
<dbReference type="PANTHER" id="PTHR10434">
    <property type="entry name" value="1-ACYL-SN-GLYCEROL-3-PHOSPHATE ACYLTRANSFERASE"/>
    <property type="match status" value="1"/>
</dbReference>
<dbReference type="PANTHER" id="PTHR10434:SF40">
    <property type="entry name" value="1-ACYL-SN-GLYCEROL-3-PHOSPHATE ACYLTRANSFERASE"/>
    <property type="match status" value="1"/>
</dbReference>
<protein>
    <submittedName>
        <fullName evidence="6">1-acyl-sn-glycerol-3-phosphate acyltransferase</fullName>
    </submittedName>
</protein>
<keyword evidence="7" id="KW-1185">Reference proteome</keyword>
<evidence type="ECO:0000313" key="7">
    <source>
        <dbReference type="Proteomes" id="UP000325255"/>
    </source>
</evidence>
<evidence type="ECO:0000256" key="2">
    <source>
        <dbReference type="ARBA" id="ARBA00022679"/>
    </source>
</evidence>
<feature type="transmembrane region" description="Helical" evidence="4">
    <location>
        <begin position="7"/>
        <end position="26"/>
    </location>
</feature>
<evidence type="ECO:0000256" key="3">
    <source>
        <dbReference type="ARBA" id="ARBA00023315"/>
    </source>
</evidence>
<keyword evidence="2 6" id="KW-0808">Transferase</keyword>
<comment type="caution">
    <text evidence="6">The sequence shown here is derived from an EMBL/GenBank/DDBJ whole genome shotgun (WGS) entry which is preliminary data.</text>
</comment>
<feature type="domain" description="Phospholipid/glycerol acyltransferase" evidence="5">
    <location>
        <begin position="70"/>
        <end position="184"/>
    </location>
</feature>
<keyword evidence="4" id="KW-0812">Transmembrane</keyword>
<dbReference type="AlphaFoldDB" id="A0A5M6IZK5"/>